<accession>A0AA85IKQ4</accession>
<feature type="chain" id="PRO_5041640841" evidence="1">
    <location>
        <begin position="19"/>
        <end position="68"/>
    </location>
</feature>
<reference evidence="3" key="2">
    <citation type="submission" date="2023-11" db="UniProtKB">
        <authorList>
            <consortium name="WormBaseParasite"/>
        </authorList>
    </citation>
    <scope>IDENTIFICATION</scope>
</reference>
<name>A0AA85IKQ4_TRIRE</name>
<sequence>MLSYIFLISILLVTGSMNMSISQYPEYLSRRVASACTTSCLEEQNTSPECVEDCTRRIKKRGKFFMLG</sequence>
<evidence type="ECO:0000313" key="3">
    <source>
        <dbReference type="WBParaSite" id="TREG1_101120.1"/>
    </source>
</evidence>
<evidence type="ECO:0000256" key="1">
    <source>
        <dbReference type="SAM" id="SignalP"/>
    </source>
</evidence>
<organism evidence="2 3">
    <name type="scientific">Trichobilharzia regenti</name>
    <name type="common">Nasal bird schistosome</name>
    <dbReference type="NCBI Taxonomy" id="157069"/>
    <lineage>
        <taxon>Eukaryota</taxon>
        <taxon>Metazoa</taxon>
        <taxon>Spiralia</taxon>
        <taxon>Lophotrochozoa</taxon>
        <taxon>Platyhelminthes</taxon>
        <taxon>Trematoda</taxon>
        <taxon>Digenea</taxon>
        <taxon>Strigeidida</taxon>
        <taxon>Schistosomatoidea</taxon>
        <taxon>Schistosomatidae</taxon>
        <taxon>Trichobilharzia</taxon>
    </lineage>
</organism>
<dbReference type="AlphaFoldDB" id="A0AA85IKQ4"/>
<evidence type="ECO:0000313" key="2">
    <source>
        <dbReference type="Proteomes" id="UP000050795"/>
    </source>
</evidence>
<feature type="signal peptide" evidence="1">
    <location>
        <begin position="1"/>
        <end position="18"/>
    </location>
</feature>
<keyword evidence="2" id="KW-1185">Reference proteome</keyword>
<dbReference type="WBParaSite" id="TREG1_101120.1">
    <property type="protein sequence ID" value="TREG1_101120.1"/>
    <property type="gene ID" value="TREG1_101120"/>
</dbReference>
<reference evidence="2" key="1">
    <citation type="submission" date="2022-06" db="EMBL/GenBank/DDBJ databases">
        <authorList>
            <person name="Berger JAMES D."/>
            <person name="Berger JAMES D."/>
        </authorList>
    </citation>
    <scope>NUCLEOTIDE SEQUENCE [LARGE SCALE GENOMIC DNA]</scope>
</reference>
<dbReference type="Proteomes" id="UP000050795">
    <property type="component" value="Unassembled WGS sequence"/>
</dbReference>
<keyword evidence="1" id="KW-0732">Signal</keyword>
<proteinExistence type="predicted"/>
<protein>
    <submittedName>
        <fullName evidence="3">Uncharacterized protein</fullName>
    </submittedName>
</protein>